<proteinExistence type="inferred from homology"/>
<feature type="active site" evidence="16">
    <location>
        <position position="295"/>
    </location>
</feature>
<feature type="active site" description="Proton donor" evidence="16">
    <location>
        <position position="225"/>
    </location>
</feature>
<dbReference type="InterPro" id="IPR003170">
    <property type="entry name" value="MurB"/>
</dbReference>
<evidence type="ECO:0000256" key="6">
    <source>
        <dbReference type="ARBA" id="ARBA00022618"/>
    </source>
</evidence>
<dbReference type="Pfam" id="PF01565">
    <property type="entry name" value="FAD_binding_4"/>
    <property type="match status" value="1"/>
</dbReference>
<evidence type="ECO:0000313" key="19">
    <source>
        <dbReference type="Proteomes" id="UP001500782"/>
    </source>
</evidence>
<dbReference type="HAMAP" id="MF_00037">
    <property type="entry name" value="MurB"/>
    <property type="match status" value="1"/>
</dbReference>
<keyword evidence="10 16" id="KW-0133">Cell shape</keyword>
<dbReference type="InterPro" id="IPR036318">
    <property type="entry name" value="FAD-bd_PCMH-like_sf"/>
</dbReference>
<evidence type="ECO:0000256" key="1">
    <source>
        <dbReference type="ARBA" id="ARBA00001974"/>
    </source>
</evidence>
<evidence type="ECO:0000256" key="9">
    <source>
        <dbReference type="ARBA" id="ARBA00022857"/>
    </source>
</evidence>
<dbReference type="InterPro" id="IPR006094">
    <property type="entry name" value="Oxid_FAD_bind_N"/>
</dbReference>
<dbReference type="RefSeq" id="WP_343799053.1">
    <property type="nucleotide sequence ID" value="NZ_BAAADJ010000022.1"/>
</dbReference>
<dbReference type="Gene3D" id="3.30.465.10">
    <property type="match status" value="1"/>
</dbReference>
<comment type="function">
    <text evidence="2 16">Cell wall formation.</text>
</comment>
<keyword evidence="19" id="KW-1185">Reference proteome</keyword>
<evidence type="ECO:0000256" key="8">
    <source>
        <dbReference type="ARBA" id="ARBA00022827"/>
    </source>
</evidence>
<dbReference type="SUPFAM" id="SSF56194">
    <property type="entry name" value="Uridine diphospho-N-Acetylenolpyruvylglucosamine reductase, MurB, C-terminal domain"/>
    <property type="match status" value="1"/>
</dbReference>
<dbReference type="InterPro" id="IPR016169">
    <property type="entry name" value="FAD-bd_PCMH_sub2"/>
</dbReference>
<gene>
    <name evidence="16 18" type="primary">murB</name>
    <name evidence="18" type="ORF">GCM10008967_22120</name>
</gene>
<evidence type="ECO:0000256" key="16">
    <source>
        <dbReference type="HAMAP-Rule" id="MF_00037"/>
    </source>
</evidence>
<evidence type="ECO:0000256" key="3">
    <source>
        <dbReference type="ARBA" id="ARBA00004496"/>
    </source>
</evidence>
<evidence type="ECO:0000313" key="18">
    <source>
        <dbReference type="EMBL" id="GAA0331147.1"/>
    </source>
</evidence>
<dbReference type="Gene3D" id="3.30.43.10">
    <property type="entry name" value="Uridine Diphospho-n-acetylenolpyruvylglucosamine Reductase, domain 2"/>
    <property type="match status" value="1"/>
</dbReference>
<evidence type="ECO:0000256" key="2">
    <source>
        <dbReference type="ARBA" id="ARBA00003921"/>
    </source>
</evidence>
<feature type="active site" evidence="16">
    <location>
        <position position="174"/>
    </location>
</feature>
<comment type="pathway">
    <text evidence="4 16">Cell wall biogenesis; peptidoglycan biosynthesis.</text>
</comment>
<dbReference type="InterPro" id="IPR016167">
    <property type="entry name" value="FAD-bd_PCMH_sub1"/>
</dbReference>
<keyword evidence="12 16" id="KW-0560">Oxidoreductase</keyword>
<keyword evidence="8 16" id="KW-0274">FAD</keyword>
<keyword evidence="13 16" id="KW-0131">Cell cycle</keyword>
<accession>A0ABN0WB12</accession>
<dbReference type="PANTHER" id="PTHR21071:SF5">
    <property type="entry name" value="UDP-N-ACETYLENOLPYRUVOYLGLUCOSAMINE REDUCTASE"/>
    <property type="match status" value="1"/>
</dbReference>
<keyword evidence="11 16" id="KW-0573">Peptidoglycan synthesis</keyword>
<reference evidence="18 19" key="1">
    <citation type="journal article" date="2019" name="Int. J. Syst. Evol. Microbiol.">
        <title>The Global Catalogue of Microorganisms (GCM) 10K type strain sequencing project: providing services to taxonomists for standard genome sequencing and annotation.</title>
        <authorList>
            <consortium name="The Broad Institute Genomics Platform"/>
            <consortium name="The Broad Institute Genome Sequencing Center for Infectious Disease"/>
            <person name="Wu L."/>
            <person name="Ma J."/>
        </authorList>
    </citation>
    <scope>NUCLEOTIDE SEQUENCE [LARGE SCALE GENOMIC DNA]</scope>
    <source>
        <strain evidence="18 19">JCM 9731</strain>
    </source>
</reference>
<dbReference type="EMBL" id="BAAADJ010000022">
    <property type="protein sequence ID" value="GAA0331147.1"/>
    <property type="molecule type" value="Genomic_DNA"/>
</dbReference>
<dbReference type="InterPro" id="IPR016166">
    <property type="entry name" value="FAD-bd_PCMH"/>
</dbReference>
<evidence type="ECO:0000256" key="5">
    <source>
        <dbReference type="ARBA" id="ARBA00022490"/>
    </source>
</evidence>
<evidence type="ECO:0000256" key="4">
    <source>
        <dbReference type="ARBA" id="ARBA00004752"/>
    </source>
</evidence>
<dbReference type="Pfam" id="PF02873">
    <property type="entry name" value="MurB_C"/>
    <property type="match status" value="1"/>
</dbReference>
<protein>
    <recommendedName>
        <fullName evidence="16">UDP-N-acetylenolpyruvoylglucosamine reductase</fullName>
        <ecNumber evidence="16">1.3.1.98</ecNumber>
    </recommendedName>
    <alternativeName>
        <fullName evidence="16">UDP-N-acetylmuramate dehydrogenase</fullName>
    </alternativeName>
</protein>
<evidence type="ECO:0000256" key="7">
    <source>
        <dbReference type="ARBA" id="ARBA00022630"/>
    </source>
</evidence>
<evidence type="ECO:0000259" key="17">
    <source>
        <dbReference type="PROSITE" id="PS51387"/>
    </source>
</evidence>
<name>A0ABN0WB12_9BACI</name>
<dbReference type="SUPFAM" id="SSF56176">
    <property type="entry name" value="FAD-binding/transporter-associated domain-like"/>
    <property type="match status" value="1"/>
</dbReference>
<comment type="caution">
    <text evidence="18">The sequence shown here is derived from an EMBL/GenBank/DDBJ whole genome shotgun (WGS) entry which is preliminary data.</text>
</comment>
<dbReference type="Proteomes" id="UP001500782">
    <property type="component" value="Unassembled WGS sequence"/>
</dbReference>
<comment type="similarity">
    <text evidence="16">Belongs to the MurB family.</text>
</comment>
<sequence>MKLLEELNEMEIGKVKENEPMSKHTTIKIGGPAQIFVEPSSVDSIEKVMRSVKKHAAPWRVVGRGSNLLVKDGGIDGVVIKLGKGIDHLDWLSDTMIQVGGGYSLVTLATQLSRKGLTGIQFAGGIPGSVGGAVYMNAGAHGSDISNILVKARILFEDGSIEWLTNEEMEFSYRTSVLQTKRPGIVLEAIFQLEEGIRDEVVEEMKKYKDYRRDTQPWTSPCAGSIFRNPLPNYAGKLVEESGLKGHRIGGAQISDLHGNFIVNTGEATAEDVLALIQHVKDTILEKYNIQMETEVEIIGKQ</sequence>
<dbReference type="NCBIfam" id="TIGR00179">
    <property type="entry name" value="murB"/>
    <property type="match status" value="1"/>
</dbReference>
<dbReference type="InterPro" id="IPR011601">
    <property type="entry name" value="MurB_C"/>
</dbReference>
<keyword evidence="5 16" id="KW-0963">Cytoplasm</keyword>
<evidence type="ECO:0000256" key="14">
    <source>
        <dbReference type="ARBA" id="ARBA00023316"/>
    </source>
</evidence>
<evidence type="ECO:0000256" key="15">
    <source>
        <dbReference type="ARBA" id="ARBA00048914"/>
    </source>
</evidence>
<evidence type="ECO:0000256" key="10">
    <source>
        <dbReference type="ARBA" id="ARBA00022960"/>
    </source>
</evidence>
<keyword evidence="14 16" id="KW-0961">Cell wall biogenesis/degradation</keyword>
<comment type="subcellular location">
    <subcellularLocation>
        <location evidence="3 16">Cytoplasm</location>
    </subcellularLocation>
</comment>
<evidence type="ECO:0000256" key="12">
    <source>
        <dbReference type="ARBA" id="ARBA00023002"/>
    </source>
</evidence>
<dbReference type="InterPro" id="IPR036635">
    <property type="entry name" value="MurB_C_sf"/>
</dbReference>
<dbReference type="Gene3D" id="3.90.78.10">
    <property type="entry name" value="UDP-N-acetylenolpyruvoylglucosamine reductase, C-terminal domain"/>
    <property type="match status" value="1"/>
</dbReference>
<feature type="domain" description="FAD-binding PCMH-type" evidence="17">
    <location>
        <begin position="28"/>
        <end position="196"/>
    </location>
</feature>
<dbReference type="PROSITE" id="PS51387">
    <property type="entry name" value="FAD_PCMH"/>
    <property type="match status" value="1"/>
</dbReference>
<keyword evidence="7 16" id="KW-0285">Flavoprotein</keyword>
<dbReference type="EC" id="1.3.1.98" evidence="16"/>
<evidence type="ECO:0000256" key="11">
    <source>
        <dbReference type="ARBA" id="ARBA00022984"/>
    </source>
</evidence>
<keyword evidence="6 16" id="KW-0132">Cell division</keyword>
<evidence type="ECO:0000256" key="13">
    <source>
        <dbReference type="ARBA" id="ARBA00023306"/>
    </source>
</evidence>
<dbReference type="PANTHER" id="PTHR21071">
    <property type="entry name" value="UDP-N-ACETYLENOLPYRUVOYLGLUCOSAMINE REDUCTASE"/>
    <property type="match status" value="1"/>
</dbReference>
<dbReference type="NCBIfam" id="NF010480">
    <property type="entry name" value="PRK13905.1"/>
    <property type="match status" value="1"/>
</dbReference>
<organism evidence="18 19">
    <name type="scientific">Bacillus carboniphilus</name>
    <dbReference type="NCBI Taxonomy" id="86663"/>
    <lineage>
        <taxon>Bacteria</taxon>
        <taxon>Bacillati</taxon>
        <taxon>Bacillota</taxon>
        <taxon>Bacilli</taxon>
        <taxon>Bacillales</taxon>
        <taxon>Bacillaceae</taxon>
        <taxon>Bacillus</taxon>
    </lineage>
</organism>
<comment type="catalytic activity">
    <reaction evidence="15 16">
        <text>UDP-N-acetyl-alpha-D-muramate + NADP(+) = UDP-N-acetyl-3-O-(1-carboxyvinyl)-alpha-D-glucosamine + NADPH + H(+)</text>
        <dbReference type="Rhea" id="RHEA:12248"/>
        <dbReference type="ChEBI" id="CHEBI:15378"/>
        <dbReference type="ChEBI" id="CHEBI:57783"/>
        <dbReference type="ChEBI" id="CHEBI:58349"/>
        <dbReference type="ChEBI" id="CHEBI:68483"/>
        <dbReference type="ChEBI" id="CHEBI:70757"/>
        <dbReference type="EC" id="1.3.1.98"/>
    </reaction>
</comment>
<keyword evidence="9 16" id="KW-0521">NADP</keyword>
<comment type="cofactor">
    <cofactor evidence="1 16">
        <name>FAD</name>
        <dbReference type="ChEBI" id="CHEBI:57692"/>
    </cofactor>
</comment>